<dbReference type="GO" id="GO:0039694">
    <property type="term" value="P:viral RNA genome replication"/>
    <property type="evidence" value="ECO:0007669"/>
    <property type="project" value="InterPro"/>
</dbReference>
<dbReference type="InterPro" id="IPR001205">
    <property type="entry name" value="RNA-dir_pol_C"/>
</dbReference>
<keyword evidence="2" id="KW-0808">Transferase</keyword>
<dbReference type="Pfam" id="PF00680">
    <property type="entry name" value="RdRP_1"/>
    <property type="match status" value="1"/>
</dbReference>
<dbReference type="InterPro" id="IPR007094">
    <property type="entry name" value="RNA-dir_pol_PSvirus"/>
</dbReference>
<keyword evidence="1" id="KW-0696">RNA-directed RNA polymerase</keyword>
<dbReference type="SUPFAM" id="SSF56672">
    <property type="entry name" value="DNA/RNA polymerases"/>
    <property type="match status" value="1"/>
</dbReference>
<proteinExistence type="predicted"/>
<dbReference type="GO" id="GO:0000166">
    <property type="term" value="F:nucleotide binding"/>
    <property type="evidence" value="ECO:0007669"/>
    <property type="project" value="UniProtKB-KW"/>
</dbReference>
<evidence type="ECO:0000256" key="1">
    <source>
        <dbReference type="ARBA" id="ARBA00022484"/>
    </source>
</evidence>
<dbReference type="GO" id="GO:0003723">
    <property type="term" value="F:RNA binding"/>
    <property type="evidence" value="ECO:0007669"/>
    <property type="project" value="InterPro"/>
</dbReference>
<dbReference type="InterPro" id="IPR043502">
    <property type="entry name" value="DNA/RNA_pol_sf"/>
</dbReference>
<sequence>MYRSREKELKIKDLGEAKRRQVNQIHPRVKINRDVSKAMKQLPDAQGFAMNMTPPREDKKARIACDTYFGAELVSKITSKLHRSTINYDALIDDLFEYDREHVPRGRMSDESKVIYKMVLESIKDDLGKPNLTPMTFEEVRSLPDFPGAKSPGLPYKNQGFRTKSEVFDDPLKLKNLKSTWSDVGLGKHVVLPDVCLFARAQIARYPEKKIRATWGYSFDVYMEEARFFYPIQEFIKKHEHNFPIAYGLEMAKGGMSSINDMLTRNRGCKYVISDWSKFDKTVPLWLIRDAFQLLNGLICPEVMGAHSKRRWKKIVDYFCETPIRTCKGERFMVIGGVPSGSCFTNIIDSIINCIVTRFLSYQTTSEFPLGEIFLGDDGVFVMKNLVCLEDFASVALLYFGMVLNLDKSYVTTNKQNVQFLGYFNLDGVPFKNLDYLIASFVFPEHRRTKLIDTSAAALVQMYSGFDPGYASVWLKIIHLLAEFENTDPFSLQEIVLRLRSQEYRHKYLAHVGVKVENMTVPSLHSSFIHEVLHHPNCPIKLENRNYNYKDLCNR</sequence>
<evidence type="ECO:0000256" key="2">
    <source>
        <dbReference type="ARBA" id="ARBA00022679"/>
    </source>
</evidence>
<accession>A0A7G3W8U1</accession>
<dbReference type="GO" id="GO:0006351">
    <property type="term" value="P:DNA-templated transcription"/>
    <property type="evidence" value="ECO:0007669"/>
    <property type="project" value="InterPro"/>
</dbReference>
<name>A0A7G3W8U1_9VIRU</name>
<dbReference type="EMBL" id="MK231054">
    <property type="protein sequence ID" value="QED42916.1"/>
    <property type="molecule type" value="Genomic_RNA"/>
</dbReference>
<keyword evidence="5" id="KW-0693">Viral RNA replication</keyword>
<protein>
    <submittedName>
        <fullName evidence="7">Putative RdRp</fullName>
    </submittedName>
</protein>
<feature type="domain" description="RdRp catalytic" evidence="6">
    <location>
        <begin position="269"/>
        <end position="391"/>
    </location>
</feature>
<dbReference type="InterPro" id="IPR043128">
    <property type="entry name" value="Rev_trsase/Diguanyl_cyclase"/>
</dbReference>
<evidence type="ECO:0000256" key="3">
    <source>
        <dbReference type="ARBA" id="ARBA00022695"/>
    </source>
</evidence>
<evidence type="ECO:0000313" key="7">
    <source>
        <dbReference type="EMBL" id="QED42916.1"/>
    </source>
</evidence>
<evidence type="ECO:0000256" key="4">
    <source>
        <dbReference type="ARBA" id="ARBA00022741"/>
    </source>
</evidence>
<evidence type="ECO:0000256" key="5">
    <source>
        <dbReference type="ARBA" id="ARBA00022953"/>
    </source>
</evidence>
<reference evidence="7" key="1">
    <citation type="submission" date="2018-11" db="EMBL/GenBank/DDBJ databases">
        <authorList>
            <person name="Jo Y."/>
            <person name="Cho W.K."/>
        </authorList>
    </citation>
    <scope>NUCLEOTIDE SEQUENCE</scope>
    <source>
        <strain evidence="7">Won</strain>
    </source>
</reference>
<evidence type="ECO:0000259" key="6">
    <source>
        <dbReference type="PROSITE" id="PS50507"/>
    </source>
</evidence>
<dbReference type="GO" id="GO:0003968">
    <property type="term" value="F:RNA-directed RNA polymerase activity"/>
    <property type="evidence" value="ECO:0007669"/>
    <property type="project" value="UniProtKB-KW"/>
</dbReference>
<keyword evidence="3" id="KW-0548">Nucleotidyltransferase</keyword>
<dbReference type="Gene3D" id="3.30.70.270">
    <property type="match status" value="1"/>
</dbReference>
<keyword evidence="4" id="KW-0547">Nucleotide-binding</keyword>
<dbReference type="PROSITE" id="PS50507">
    <property type="entry name" value="RDRP_SSRNA_POS"/>
    <property type="match status" value="1"/>
</dbReference>
<organism evidence="7">
    <name type="scientific">Entomophthora partitivirus D</name>
    <dbReference type="NCBI Taxonomy" id="2592711"/>
    <lineage>
        <taxon>Viruses</taxon>
        <taxon>Riboviria</taxon>
        <taxon>Orthornavirae</taxon>
        <taxon>Pisuviricota</taxon>
        <taxon>Duplopiviricetes</taxon>
        <taxon>Durnavirales</taxon>
        <taxon>Partitiviridae</taxon>
    </lineage>
</organism>